<gene>
    <name evidence="2" type="ORF">NAV_LOCUS6593</name>
</gene>
<dbReference type="AlphaFoldDB" id="A0A498SL75"/>
<dbReference type="Proteomes" id="UP000276991">
    <property type="component" value="Unassembled WGS sequence"/>
</dbReference>
<reference evidence="2 3" key="1">
    <citation type="submission" date="2018-08" db="EMBL/GenBank/DDBJ databases">
        <authorList>
            <person name="Laetsch R D."/>
            <person name="Stevens L."/>
            <person name="Kumar S."/>
            <person name="Blaxter L. M."/>
        </authorList>
    </citation>
    <scope>NUCLEOTIDE SEQUENCE [LARGE SCALE GENOMIC DNA]</scope>
</reference>
<organism evidence="2 3">
    <name type="scientific">Acanthocheilonema viteae</name>
    <name type="common">Filarial nematode worm</name>
    <name type="synonym">Dipetalonema viteae</name>
    <dbReference type="NCBI Taxonomy" id="6277"/>
    <lineage>
        <taxon>Eukaryota</taxon>
        <taxon>Metazoa</taxon>
        <taxon>Ecdysozoa</taxon>
        <taxon>Nematoda</taxon>
        <taxon>Chromadorea</taxon>
        <taxon>Rhabditida</taxon>
        <taxon>Spirurina</taxon>
        <taxon>Spiruromorpha</taxon>
        <taxon>Filarioidea</taxon>
        <taxon>Onchocercidae</taxon>
        <taxon>Acanthocheilonema</taxon>
    </lineage>
</organism>
<evidence type="ECO:0000256" key="1">
    <source>
        <dbReference type="SAM" id="Coils"/>
    </source>
</evidence>
<dbReference type="OrthoDB" id="5857206at2759"/>
<evidence type="ECO:0000313" key="2">
    <source>
        <dbReference type="EMBL" id="VBB31802.1"/>
    </source>
</evidence>
<dbReference type="EMBL" id="UPTC01001394">
    <property type="protein sequence ID" value="VBB31802.1"/>
    <property type="molecule type" value="Genomic_DNA"/>
</dbReference>
<keyword evidence="1" id="KW-0175">Coiled coil</keyword>
<protein>
    <submittedName>
        <fullName evidence="2">Uncharacterized protein</fullName>
    </submittedName>
</protein>
<proteinExistence type="predicted"/>
<sequence length="380" mass="43347">MGSGVIPLSISECNLCHCLFLRGTDGDIAHGTAPFVQLYRFNNNAFQSIGTIVTSSEVQVQVPCSSLLFRRSFEFLIRKKKGIERIEKNAVTRSLSFDTTCTTTRKKYLKRISDLDITPIIVQEMDDRTLVNLNGERIDFNLRKSSEENSSSSKLVNKKVFCCEATSAEVENYVDADKSQEIRTLRNINKILARKLAKTERIAQLLQIQLKFYDKTNDAKFACRLADVIDQLKLVPPDDRFRDEALEVLNSASPSIGANDEKSVFLNNLLKEIEYDKSALLNSGTLRKCYERLVEYARRHPPVLMELQNQINEITSLEANLMLYREQLAMKDARLRQLEEEIGNAHRCNQQLNAKLGSMVTTNNVNFLNQEKELKNKHNA</sequence>
<keyword evidence="3" id="KW-1185">Reference proteome</keyword>
<name>A0A498SL75_ACAVI</name>
<feature type="coiled-coil region" evidence="1">
    <location>
        <begin position="307"/>
        <end position="355"/>
    </location>
</feature>
<evidence type="ECO:0000313" key="3">
    <source>
        <dbReference type="Proteomes" id="UP000276991"/>
    </source>
</evidence>
<accession>A0A498SL75</accession>